<protein>
    <submittedName>
        <fullName evidence="1">Glutathione S-transferase T3-like protein</fullName>
    </submittedName>
</protein>
<dbReference type="PANTHER" id="PTHR33067:SF9">
    <property type="entry name" value="RNA-DIRECTED DNA POLYMERASE"/>
    <property type="match status" value="1"/>
</dbReference>
<proteinExistence type="predicted"/>
<dbReference type="PANTHER" id="PTHR33067">
    <property type="entry name" value="RNA-DIRECTED DNA POLYMERASE-RELATED"/>
    <property type="match status" value="1"/>
</dbReference>
<accession>A0ABQ5H367</accession>
<dbReference type="InterPro" id="IPR036397">
    <property type="entry name" value="RNaseH_sf"/>
</dbReference>
<dbReference type="Proteomes" id="UP001151760">
    <property type="component" value="Unassembled WGS sequence"/>
</dbReference>
<dbReference type="InterPro" id="IPR012337">
    <property type="entry name" value="RNaseH-like_sf"/>
</dbReference>
<keyword evidence="2" id="KW-1185">Reference proteome</keyword>
<name>A0ABQ5H367_9ASTR</name>
<evidence type="ECO:0000313" key="2">
    <source>
        <dbReference type="Proteomes" id="UP001151760"/>
    </source>
</evidence>
<gene>
    <name evidence="1" type="ORF">Tco_1056680</name>
</gene>
<dbReference type="Gene3D" id="3.30.420.10">
    <property type="entry name" value="Ribonuclease H-like superfamily/Ribonuclease H"/>
    <property type="match status" value="1"/>
</dbReference>
<reference evidence="1" key="2">
    <citation type="submission" date="2022-01" db="EMBL/GenBank/DDBJ databases">
        <authorList>
            <person name="Yamashiro T."/>
            <person name="Shiraishi A."/>
            <person name="Satake H."/>
            <person name="Nakayama K."/>
        </authorList>
    </citation>
    <scope>NUCLEOTIDE SEQUENCE</scope>
</reference>
<comment type="caution">
    <text evidence="1">The sequence shown here is derived from an EMBL/GenBank/DDBJ whole genome shotgun (WGS) entry which is preliminary data.</text>
</comment>
<reference evidence="1" key="1">
    <citation type="journal article" date="2022" name="Int. J. Mol. Sci.">
        <title>Draft Genome of Tanacetum Coccineum: Genomic Comparison of Closely Related Tanacetum-Family Plants.</title>
        <authorList>
            <person name="Yamashiro T."/>
            <person name="Shiraishi A."/>
            <person name="Nakayama K."/>
            <person name="Satake H."/>
        </authorList>
    </citation>
    <scope>NUCLEOTIDE SEQUENCE</scope>
</reference>
<dbReference type="SUPFAM" id="SSF53098">
    <property type="entry name" value="Ribonuclease H-like"/>
    <property type="match status" value="1"/>
</dbReference>
<organism evidence="1 2">
    <name type="scientific">Tanacetum coccineum</name>
    <dbReference type="NCBI Taxonomy" id="301880"/>
    <lineage>
        <taxon>Eukaryota</taxon>
        <taxon>Viridiplantae</taxon>
        <taxon>Streptophyta</taxon>
        <taxon>Embryophyta</taxon>
        <taxon>Tracheophyta</taxon>
        <taxon>Spermatophyta</taxon>
        <taxon>Magnoliopsida</taxon>
        <taxon>eudicotyledons</taxon>
        <taxon>Gunneridae</taxon>
        <taxon>Pentapetalae</taxon>
        <taxon>asterids</taxon>
        <taxon>campanulids</taxon>
        <taxon>Asterales</taxon>
        <taxon>Asteraceae</taxon>
        <taxon>Asteroideae</taxon>
        <taxon>Anthemideae</taxon>
        <taxon>Anthemidinae</taxon>
        <taxon>Tanacetum</taxon>
    </lineage>
</organism>
<sequence>MRQRRWIELFSDYEQEGMDKTETSRATSMTIHSYIRARILEAQSEASKDINNLAEILRGLDKQFERKDDGGLYFVERIWVSTVGNVRTLIMDKAHVTKYYVHPGADKIFLSYPQGLQDGKKTFGMQLDMSTAYPPQTDGQSEHTIQTLKDMLRLNPGDARDEMLVLMDSAIRIFHSSPFGARVHSTKALRLVSLFMRSSIAITLRDSKPFDTLADLGSCVNLIPLYLFKTLNIGILEETENVTGLADGTKSYPVGIVKNVEDPMCPLLVGRGFLVTASAIIDCKKAKIALGEGITRSIFRVKEIGLGHVDTPYWTTLAKRKSYESRPSTNYIGNMWESENLIDKKIDVKRPPKEGDGVWHIRIEMIDLDG</sequence>
<dbReference type="EMBL" id="BQNB010019158">
    <property type="protein sequence ID" value="GJT82338.1"/>
    <property type="molecule type" value="Genomic_DNA"/>
</dbReference>
<evidence type="ECO:0000313" key="1">
    <source>
        <dbReference type="EMBL" id="GJT82338.1"/>
    </source>
</evidence>